<gene>
    <name evidence="14" type="ORF">KAF25_003472</name>
</gene>
<dbReference type="SUPFAM" id="SSF54556">
    <property type="entry name" value="Chitinase insertion domain"/>
    <property type="match status" value="1"/>
</dbReference>
<evidence type="ECO:0000256" key="3">
    <source>
        <dbReference type="ARBA" id="ARBA00008682"/>
    </source>
</evidence>
<proteinExistence type="inferred from homology"/>
<name>A0A9P7H6L2_9HYPO</name>
<dbReference type="GO" id="GO:0005576">
    <property type="term" value="C:extracellular region"/>
    <property type="evidence" value="ECO:0007669"/>
    <property type="project" value="UniProtKB-SubCell"/>
</dbReference>
<protein>
    <recommendedName>
        <fullName evidence="4">chitinase</fullName>
        <ecNumber evidence="4">3.2.1.14</ecNumber>
    </recommendedName>
</protein>
<evidence type="ECO:0000256" key="4">
    <source>
        <dbReference type="ARBA" id="ARBA00012729"/>
    </source>
</evidence>
<keyword evidence="12" id="KW-0732">Signal</keyword>
<dbReference type="Pfam" id="PF00704">
    <property type="entry name" value="Glyco_hydro_18"/>
    <property type="match status" value="1"/>
</dbReference>
<keyword evidence="8" id="KW-0119">Carbohydrate metabolism</keyword>
<keyword evidence="5" id="KW-0964">Secreted</keyword>
<evidence type="ECO:0000313" key="15">
    <source>
        <dbReference type="Proteomes" id="UP000782241"/>
    </source>
</evidence>
<sequence length="412" mass="44279">MLSFKTLSASLVGLLSLSGASAAASQSGLVASTYFAGFHANRGFPVSSMPWDKFTDVKYAFAETAADGSLDISRSQPEELPCFVKAAKKNGVKALISVGGWTGSRHFSTNFGSEKNRTAFVKTCVDFVKKHDLDGIDFDWEYPNRQGLGCNAINDNDTSNFLKFLQELRKDSVGKTLFLTAAGSLFPWNDKTGAASTDLSGFSAVLDYIMIMNYDLYGAWSPTAGPNAPLSRSCDPRNNQGAGDEAITKWTSAGMPASKLVLGVPAYGHGFSVNNTSAYGSNHKLNLYPTQNSTDRFQGSSWDSDPAIDDCGNPSPPGGTYPFWSLITEAKFLDVYGNPASGISYTWDNCSQTPALYDPKKNIYVSYDNARSFHAKGEFVKSKGLGGFGTYEAGGDFNNILINAIRSAVGLQ</sequence>
<dbReference type="Gene3D" id="3.20.20.80">
    <property type="entry name" value="Glycosidases"/>
    <property type="match status" value="1"/>
</dbReference>
<dbReference type="GO" id="GO:0000272">
    <property type="term" value="P:polysaccharide catabolic process"/>
    <property type="evidence" value="ECO:0007669"/>
    <property type="project" value="UniProtKB-KW"/>
</dbReference>
<keyword evidence="9 11" id="KW-0326">Glycosidase</keyword>
<dbReference type="InterPro" id="IPR011583">
    <property type="entry name" value="Chitinase_II/V-like_cat"/>
</dbReference>
<evidence type="ECO:0000313" key="14">
    <source>
        <dbReference type="EMBL" id="KAG5659950.1"/>
    </source>
</evidence>
<dbReference type="PROSITE" id="PS51910">
    <property type="entry name" value="GH18_2"/>
    <property type="match status" value="1"/>
</dbReference>
<evidence type="ECO:0000259" key="13">
    <source>
        <dbReference type="PROSITE" id="PS51910"/>
    </source>
</evidence>
<feature type="signal peptide" evidence="12">
    <location>
        <begin position="1"/>
        <end position="22"/>
    </location>
</feature>
<keyword evidence="15" id="KW-1185">Reference proteome</keyword>
<dbReference type="InterPro" id="IPR050314">
    <property type="entry name" value="Glycosyl_Hydrlase_18"/>
</dbReference>
<dbReference type="InterPro" id="IPR029070">
    <property type="entry name" value="Chitinase_insertion_sf"/>
</dbReference>
<evidence type="ECO:0000256" key="5">
    <source>
        <dbReference type="ARBA" id="ARBA00022525"/>
    </source>
</evidence>
<comment type="catalytic activity">
    <reaction evidence="1">
        <text>Random endo-hydrolysis of N-acetyl-beta-D-glucosaminide (1-&gt;4)-beta-linkages in chitin and chitodextrins.</text>
        <dbReference type="EC" id="3.2.1.14"/>
    </reaction>
</comment>
<dbReference type="GO" id="GO:0006032">
    <property type="term" value="P:chitin catabolic process"/>
    <property type="evidence" value="ECO:0007669"/>
    <property type="project" value="UniProtKB-KW"/>
</dbReference>
<dbReference type="PANTHER" id="PTHR11177:SF392">
    <property type="entry name" value="HAP41P"/>
    <property type="match status" value="1"/>
</dbReference>
<evidence type="ECO:0000256" key="9">
    <source>
        <dbReference type="ARBA" id="ARBA00023295"/>
    </source>
</evidence>
<dbReference type="SUPFAM" id="SSF51445">
    <property type="entry name" value="(Trans)glycosidases"/>
    <property type="match status" value="1"/>
</dbReference>
<feature type="chain" id="PRO_5040508799" description="chitinase" evidence="12">
    <location>
        <begin position="23"/>
        <end position="412"/>
    </location>
</feature>
<reference evidence="14" key="1">
    <citation type="submission" date="2021-04" db="EMBL/GenBank/DDBJ databases">
        <title>Draft genome of Fusarium avenaceum strain F156N33, isolated from an atmospheric sample in Virginia.</title>
        <authorList>
            <person name="Yang S."/>
            <person name="Vinatzer B.A."/>
            <person name="Coleman J."/>
        </authorList>
    </citation>
    <scope>NUCLEOTIDE SEQUENCE</scope>
    <source>
        <strain evidence="14">F156N33</strain>
    </source>
</reference>
<comment type="similarity">
    <text evidence="3">Belongs to the glycosyl hydrolase 18 family. Chitinase class V subfamily.</text>
</comment>
<comment type="caution">
    <text evidence="14">The sequence shown here is derived from an EMBL/GenBank/DDBJ whole genome shotgun (WGS) entry which is preliminary data.</text>
</comment>
<evidence type="ECO:0000256" key="1">
    <source>
        <dbReference type="ARBA" id="ARBA00000822"/>
    </source>
</evidence>
<dbReference type="PROSITE" id="PS01095">
    <property type="entry name" value="GH18_1"/>
    <property type="match status" value="1"/>
</dbReference>
<comment type="subcellular location">
    <subcellularLocation>
        <location evidence="2">Secreted</location>
    </subcellularLocation>
</comment>
<dbReference type="InterPro" id="IPR001579">
    <property type="entry name" value="Glyco_hydro_18_chit_AS"/>
</dbReference>
<dbReference type="PANTHER" id="PTHR11177">
    <property type="entry name" value="CHITINASE"/>
    <property type="match status" value="1"/>
</dbReference>
<keyword evidence="10" id="KW-0624">Polysaccharide degradation</keyword>
<evidence type="ECO:0000256" key="11">
    <source>
        <dbReference type="RuleBase" id="RU000489"/>
    </source>
</evidence>
<evidence type="ECO:0000256" key="2">
    <source>
        <dbReference type="ARBA" id="ARBA00004613"/>
    </source>
</evidence>
<dbReference type="GO" id="GO:0008843">
    <property type="term" value="F:endochitinase activity"/>
    <property type="evidence" value="ECO:0007669"/>
    <property type="project" value="UniProtKB-EC"/>
</dbReference>
<evidence type="ECO:0000256" key="6">
    <source>
        <dbReference type="ARBA" id="ARBA00022801"/>
    </source>
</evidence>
<dbReference type="AlphaFoldDB" id="A0A9P7H6L2"/>
<evidence type="ECO:0000256" key="7">
    <source>
        <dbReference type="ARBA" id="ARBA00023024"/>
    </source>
</evidence>
<evidence type="ECO:0000256" key="12">
    <source>
        <dbReference type="SAM" id="SignalP"/>
    </source>
</evidence>
<evidence type="ECO:0000256" key="10">
    <source>
        <dbReference type="ARBA" id="ARBA00023326"/>
    </source>
</evidence>
<dbReference type="Proteomes" id="UP000782241">
    <property type="component" value="Unassembled WGS sequence"/>
</dbReference>
<dbReference type="Gene3D" id="3.10.50.10">
    <property type="match status" value="1"/>
</dbReference>
<dbReference type="GO" id="GO:0008061">
    <property type="term" value="F:chitin binding"/>
    <property type="evidence" value="ECO:0007669"/>
    <property type="project" value="InterPro"/>
</dbReference>
<dbReference type="InterPro" id="IPR001223">
    <property type="entry name" value="Glyco_hydro18_cat"/>
</dbReference>
<keyword evidence="6 11" id="KW-0378">Hydrolase</keyword>
<dbReference type="SMART" id="SM00636">
    <property type="entry name" value="Glyco_18"/>
    <property type="match status" value="1"/>
</dbReference>
<keyword evidence="7" id="KW-0146">Chitin degradation</keyword>
<dbReference type="EMBL" id="JAGPUO010000010">
    <property type="protein sequence ID" value="KAG5659950.1"/>
    <property type="molecule type" value="Genomic_DNA"/>
</dbReference>
<feature type="domain" description="GH18" evidence="13">
    <location>
        <begin position="29"/>
        <end position="412"/>
    </location>
</feature>
<organism evidence="14 15">
    <name type="scientific">Fusarium avenaceum</name>
    <dbReference type="NCBI Taxonomy" id="40199"/>
    <lineage>
        <taxon>Eukaryota</taxon>
        <taxon>Fungi</taxon>
        <taxon>Dikarya</taxon>
        <taxon>Ascomycota</taxon>
        <taxon>Pezizomycotina</taxon>
        <taxon>Sordariomycetes</taxon>
        <taxon>Hypocreomycetidae</taxon>
        <taxon>Hypocreales</taxon>
        <taxon>Nectriaceae</taxon>
        <taxon>Fusarium</taxon>
        <taxon>Fusarium tricinctum species complex</taxon>
    </lineage>
</organism>
<dbReference type="EC" id="3.2.1.14" evidence="4"/>
<dbReference type="InterPro" id="IPR017853">
    <property type="entry name" value="GH"/>
</dbReference>
<accession>A0A9P7H6L2</accession>
<evidence type="ECO:0000256" key="8">
    <source>
        <dbReference type="ARBA" id="ARBA00023277"/>
    </source>
</evidence>